<feature type="region of interest" description="Disordered" evidence="1">
    <location>
        <begin position="78"/>
        <end position="113"/>
    </location>
</feature>
<evidence type="ECO:0000256" key="1">
    <source>
        <dbReference type="SAM" id="MobiDB-lite"/>
    </source>
</evidence>
<keyword evidence="2" id="KW-0812">Transmembrane</keyword>
<evidence type="ECO:0000313" key="3">
    <source>
        <dbReference type="EMBL" id="PTU21428.1"/>
    </source>
</evidence>
<evidence type="ECO:0000256" key="2">
    <source>
        <dbReference type="SAM" id="Phobius"/>
    </source>
</evidence>
<dbReference type="OrthoDB" id="5431298at2759"/>
<proteinExistence type="predicted"/>
<evidence type="ECO:0000313" key="4">
    <source>
        <dbReference type="Proteomes" id="UP000244073"/>
    </source>
</evidence>
<dbReference type="Proteomes" id="UP000244073">
    <property type="component" value="Unassembled WGS sequence"/>
</dbReference>
<organism evidence="3 4">
    <name type="scientific">Aspergillus ochraceoroseus IBT 24754</name>
    <dbReference type="NCBI Taxonomy" id="1392256"/>
    <lineage>
        <taxon>Eukaryota</taxon>
        <taxon>Fungi</taxon>
        <taxon>Dikarya</taxon>
        <taxon>Ascomycota</taxon>
        <taxon>Pezizomycotina</taxon>
        <taxon>Eurotiomycetes</taxon>
        <taxon>Eurotiomycetidae</taxon>
        <taxon>Eurotiales</taxon>
        <taxon>Aspergillaceae</taxon>
        <taxon>Aspergillus</taxon>
        <taxon>Aspergillus subgen. Nidulantes</taxon>
    </lineage>
</organism>
<dbReference type="AlphaFoldDB" id="A0A2T5LYR0"/>
<accession>A0A2T5LYR0</accession>
<keyword evidence="2" id="KW-1133">Transmembrane helix</keyword>
<gene>
    <name evidence="3" type="ORF">P175DRAFT_0185972</name>
</gene>
<dbReference type="VEuPathDB" id="FungiDB:P175DRAFT_0185972"/>
<sequence>MTRLAVRQSTTCPANRLWYVRTKGPFRGCCSVDPCTSGICPEEGSTLVSATTYAGTGRTTVTTTVKTATATITTRTQTTGSFSTSTRTSTVSGAPTSSGRAQMHSLPPSVPLPVPQQQIQQRIQQGMSRTPTLPFIGGGIVGGVLAALIIAGLVVVYMISRSKKKQEKTVHPASLAKSPRKSAGGRLLLLLLPRNPVDQQQQQQPVDSPDIPHGQQLGARHCNQYRSRSIILLSSSRTTQNSSPRYESLFCRLIGLNGGGFSTTVRGKWKMGGGSWLGLTVLYIIIYTCI</sequence>
<feature type="transmembrane region" description="Helical" evidence="2">
    <location>
        <begin position="135"/>
        <end position="159"/>
    </location>
</feature>
<dbReference type="GeneID" id="63809412"/>
<comment type="caution">
    <text evidence="3">The sequence shown here is derived from an EMBL/GenBank/DDBJ whole genome shotgun (WGS) entry which is preliminary data.</text>
</comment>
<reference evidence="3 4" key="1">
    <citation type="journal article" date="2018" name="Proc. Natl. Acad. Sci. U.S.A.">
        <title>Linking secondary metabolites to gene clusters through genome sequencing of six diverse Aspergillus species.</title>
        <authorList>
            <person name="Kaerboelling I."/>
            <person name="Vesth T.C."/>
            <person name="Frisvad J.C."/>
            <person name="Nybo J.L."/>
            <person name="Theobald S."/>
            <person name="Kuo A."/>
            <person name="Bowyer P."/>
            <person name="Matsuda Y."/>
            <person name="Mondo S."/>
            <person name="Lyhne E.K."/>
            <person name="Kogle M.E."/>
            <person name="Clum A."/>
            <person name="Lipzen A."/>
            <person name="Salamov A."/>
            <person name="Ngan C.Y."/>
            <person name="Daum C."/>
            <person name="Chiniquy J."/>
            <person name="Barry K."/>
            <person name="LaButti K."/>
            <person name="Haridas S."/>
            <person name="Simmons B.A."/>
            <person name="Magnuson J.K."/>
            <person name="Mortensen U.H."/>
            <person name="Larsen T.O."/>
            <person name="Grigoriev I.V."/>
            <person name="Baker S.E."/>
            <person name="Andersen M.R."/>
        </authorList>
    </citation>
    <scope>NUCLEOTIDE SEQUENCE [LARGE SCALE GENOMIC DNA]</scope>
    <source>
        <strain evidence="3 4">IBT 24754</strain>
    </source>
</reference>
<feature type="compositionally biased region" description="Low complexity" evidence="1">
    <location>
        <begin position="78"/>
        <end position="94"/>
    </location>
</feature>
<dbReference type="EMBL" id="MSFN02000003">
    <property type="protein sequence ID" value="PTU21428.1"/>
    <property type="molecule type" value="Genomic_DNA"/>
</dbReference>
<protein>
    <submittedName>
        <fullName evidence="3">Uncharacterized protein</fullName>
    </submittedName>
</protein>
<name>A0A2T5LYR0_9EURO</name>
<dbReference type="RefSeq" id="XP_040752820.1">
    <property type="nucleotide sequence ID" value="XM_040892530.1"/>
</dbReference>
<keyword evidence="2" id="KW-0472">Membrane</keyword>